<dbReference type="Pfam" id="PF02195">
    <property type="entry name" value="ParB_N"/>
    <property type="match status" value="1"/>
</dbReference>
<dbReference type="SUPFAM" id="SSF109709">
    <property type="entry name" value="KorB DNA-binding domain-like"/>
    <property type="match status" value="1"/>
</dbReference>
<evidence type="ECO:0000256" key="3">
    <source>
        <dbReference type="ARBA" id="ARBA00023125"/>
    </source>
</evidence>
<proteinExistence type="inferred from homology"/>
<dbReference type="Pfam" id="PF17762">
    <property type="entry name" value="HTH_ParB"/>
    <property type="match status" value="1"/>
</dbReference>
<dbReference type="GO" id="GO:0007059">
    <property type="term" value="P:chromosome segregation"/>
    <property type="evidence" value="ECO:0007669"/>
    <property type="project" value="UniProtKB-KW"/>
</dbReference>
<dbReference type="InterPro" id="IPR041468">
    <property type="entry name" value="HTH_ParB/Spo0J"/>
</dbReference>
<dbReference type="PANTHER" id="PTHR33375">
    <property type="entry name" value="CHROMOSOME-PARTITIONING PROTEIN PARB-RELATED"/>
    <property type="match status" value="1"/>
</dbReference>
<keyword evidence="3" id="KW-0238">DNA-binding</keyword>
<comment type="caution">
    <text evidence="5">The sequence shown here is derived from an EMBL/GenBank/DDBJ whole genome shotgun (WGS) entry which is preliminary data.</text>
</comment>
<reference evidence="5 6" key="1">
    <citation type="journal article" date="2016" name="Nat. Commun.">
        <title>Thousands of microbial genomes shed light on interconnected biogeochemical processes in an aquifer system.</title>
        <authorList>
            <person name="Anantharaman K."/>
            <person name="Brown C.T."/>
            <person name="Hug L.A."/>
            <person name="Sharon I."/>
            <person name="Castelle C.J."/>
            <person name="Probst A.J."/>
            <person name="Thomas B.C."/>
            <person name="Singh A."/>
            <person name="Wilkins M.J."/>
            <person name="Karaoz U."/>
            <person name="Brodie E.L."/>
            <person name="Williams K.H."/>
            <person name="Hubbard S.S."/>
            <person name="Banfield J.F."/>
        </authorList>
    </citation>
    <scope>NUCLEOTIDE SEQUENCE [LARGE SCALE GENOMIC DNA]</scope>
</reference>
<dbReference type="FunFam" id="3.90.1530.30:FF:000001">
    <property type="entry name" value="Chromosome partitioning protein ParB"/>
    <property type="match status" value="1"/>
</dbReference>
<name>A0A1G2EEK8_9BACT</name>
<dbReference type="GO" id="GO:0005694">
    <property type="term" value="C:chromosome"/>
    <property type="evidence" value="ECO:0007669"/>
    <property type="project" value="TreeGrafter"/>
</dbReference>
<gene>
    <name evidence="5" type="ORF">A2896_00080</name>
</gene>
<accession>A0A1G2EEK8</accession>
<dbReference type="STRING" id="1801672.A2896_00080"/>
<protein>
    <recommendedName>
        <fullName evidence="4">ParB-like N-terminal domain-containing protein</fullName>
    </recommendedName>
</protein>
<keyword evidence="2" id="KW-0159">Chromosome partition</keyword>
<evidence type="ECO:0000256" key="2">
    <source>
        <dbReference type="ARBA" id="ARBA00022829"/>
    </source>
</evidence>
<dbReference type="InterPro" id="IPR004437">
    <property type="entry name" value="ParB/RepB/Spo0J"/>
</dbReference>
<dbReference type="Gene3D" id="3.90.1530.30">
    <property type="match status" value="1"/>
</dbReference>
<dbReference type="AlphaFoldDB" id="A0A1G2EEK8"/>
<feature type="domain" description="ParB-like N-terminal" evidence="4">
    <location>
        <begin position="32"/>
        <end position="127"/>
    </location>
</feature>
<comment type="similarity">
    <text evidence="1">Belongs to the ParB family.</text>
</comment>
<dbReference type="CDD" id="cd16393">
    <property type="entry name" value="SPO0J_N"/>
    <property type="match status" value="1"/>
</dbReference>
<dbReference type="Proteomes" id="UP000178647">
    <property type="component" value="Unassembled WGS sequence"/>
</dbReference>
<dbReference type="SUPFAM" id="SSF110849">
    <property type="entry name" value="ParB/Sulfiredoxin"/>
    <property type="match status" value="1"/>
</dbReference>
<evidence type="ECO:0000256" key="1">
    <source>
        <dbReference type="ARBA" id="ARBA00006295"/>
    </source>
</evidence>
<dbReference type="Gene3D" id="1.10.10.2830">
    <property type="match status" value="1"/>
</dbReference>
<evidence type="ECO:0000259" key="4">
    <source>
        <dbReference type="SMART" id="SM00470"/>
    </source>
</evidence>
<dbReference type="InterPro" id="IPR036086">
    <property type="entry name" value="ParB/Sulfiredoxin_sf"/>
</dbReference>
<dbReference type="InterPro" id="IPR003115">
    <property type="entry name" value="ParB_N"/>
</dbReference>
<evidence type="ECO:0000313" key="6">
    <source>
        <dbReference type="Proteomes" id="UP000178647"/>
    </source>
</evidence>
<sequence>MKQTFGKGLESLIPKKTDKTPKTFEVKQEPIFYIEIERIKSNPYQPRKNFDHEGLQSLADSIKEHGVLQPILVSRIENASGAGVEYQLVAGERRLLASKMVGLTQIPVIIREPTEKEKLAVSLVENVQRLNLNALEKAEAYQRMQAEFNFLQKDIAKLVGGSREAVANTLRLLDLPEEIKSALRDSRITEGHARAMLAVSDVAKQKALLARTVRDGLNVREVENWAQRLSVWQPIKKQVSAASAEVKALEEKIRQALGLKNLKLRIEAGRPKLTVFFNSKKEIEALFKKFSL</sequence>
<evidence type="ECO:0000313" key="5">
    <source>
        <dbReference type="EMBL" id="OGZ24234.1"/>
    </source>
</evidence>
<dbReference type="PANTHER" id="PTHR33375:SF1">
    <property type="entry name" value="CHROMOSOME-PARTITIONING PROTEIN PARB-RELATED"/>
    <property type="match status" value="1"/>
</dbReference>
<dbReference type="EMBL" id="MHMH01000015">
    <property type="protein sequence ID" value="OGZ24234.1"/>
    <property type="molecule type" value="Genomic_DNA"/>
</dbReference>
<dbReference type="InterPro" id="IPR050336">
    <property type="entry name" value="Chromosome_partition/occlusion"/>
</dbReference>
<dbReference type="FunFam" id="1.10.10.2830:FF:000001">
    <property type="entry name" value="Chromosome partitioning protein ParB"/>
    <property type="match status" value="1"/>
</dbReference>
<dbReference type="SMART" id="SM00470">
    <property type="entry name" value="ParB"/>
    <property type="match status" value="1"/>
</dbReference>
<dbReference type="NCBIfam" id="TIGR00180">
    <property type="entry name" value="parB_part"/>
    <property type="match status" value="1"/>
</dbReference>
<dbReference type="GO" id="GO:0003677">
    <property type="term" value="F:DNA binding"/>
    <property type="evidence" value="ECO:0007669"/>
    <property type="project" value="UniProtKB-KW"/>
</dbReference>
<organism evidence="5 6">
    <name type="scientific">Candidatus Nealsonbacteria bacterium RIFCSPLOWO2_01_FULL_43_32</name>
    <dbReference type="NCBI Taxonomy" id="1801672"/>
    <lineage>
        <taxon>Bacteria</taxon>
        <taxon>Candidatus Nealsoniibacteriota</taxon>
    </lineage>
</organism>